<reference evidence="1 2" key="1">
    <citation type="submission" date="2018-06" db="EMBL/GenBank/DDBJ databases">
        <title>Genomic Encyclopedia of Type Strains, Phase III (KMG-III): the genomes of soil and plant-associated and newly described type strains.</title>
        <authorList>
            <person name="Whitman W."/>
        </authorList>
    </citation>
    <scope>NUCLEOTIDE SEQUENCE [LARGE SCALE GENOMIC DNA]</scope>
    <source>
        <strain evidence="1 2">CGMCC 4.7090</strain>
    </source>
</reference>
<dbReference type="EMBL" id="QLMJ01000006">
    <property type="protein sequence ID" value="RAK38030.1"/>
    <property type="molecule type" value="Genomic_DNA"/>
</dbReference>
<comment type="caution">
    <text evidence="1">The sequence shown here is derived from an EMBL/GenBank/DDBJ whole genome shotgun (WGS) entry which is preliminary data.</text>
</comment>
<evidence type="ECO:0000313" key="2">
    <source>
        <dbReference type="Proteomes" id="UP000249341"/>
    </source>
</evidence>
<dbReference type="AlphaFoldDB" id="A0A327ZDG9"/>
<protein>
    <submittedName>
        <fullName evidence="1">Uncharacterized protein</fullName>
    </submittedName>
</protein>
<dbReference type="Proteomes" id="UP000249341">
    <property type="component" value="Unassembled WGS sequence"/>
</dbReference>
<gene>
    <name evidence="1" type="ORF">B0I29_106300</name>
</gene>
<keyword evidence="2" id="KW-1185">Reference proteome</keyword>
<accession>A0A327ZDG9</accession>
<sequence length="217" mass="24386">MPEIAELLAVSKSSAYLWTRDMPLDATPAEAAARRSRHSRAVAEARWGPYRQKRDSEREATRVRLAEWVGALSDREVILLGAVTYWCEGTKAKPWRPGATNLQFINSDPRLILLFLRYVALLGVEPERLRYRLSIHESADVAEATAWWAGILGASAEVFQRPSLKKHNPTTVRRNVGEPYRGCLVINVLKSARLYWEAEAVMEGIALSEDQSAPAIM</sequence>
<evidence type="ECO:0000313" key="1">
    <source>
        <dbReference type="EMBL" id="RAK38030.1"/>
    </source>
</evidence>
<name>A0A327ZDG9_9ACTN</name>
<proteinExistence type="predicted"/>
<organism evidence="1 2">
    <name type="scientific">Actinoplanes lutulentus</name>
    <dbReference type="NCBI Taxonomy" id="1287878"/>
    <lineage>
        <taxon>Bacteria</taxon>
        <taxon>Bacillati</taxon>
        <taxon>Actinomycetota</taxon>
        <taxon>Actinomycetes</taxon>
        <taxon>Micromonosporales</taxon>
        <taxon>Micromonosporaceae</taxon>
        <taxon>Actinoplanes</taxon>
    </lineage>
</organism>
<dbReference type="RefSeq" id="WP_181557837.1">
    <property type="nucleotide sequence ID" value="NZ_JACHWI010000005.1"/>
</dbReference>